<reference evidence="17" key="1">
    <citation type="journal article" date="2025" name="Foods">
        <title>Unveiling the Microbial Signatures of Arabica Coffee Cherries: Insights into Ripeness Specific Diversity, Functional Traits, and Implications for Quality and Safety.</title>
        <authorList>
            <consortium name="RefSeq"/>
            <person name="Tenea G.N."/>
            <person name="Cifuentes V."/>
            <person name="Reyes P."/>
            <person name="Cevallos-Vallejos M."/>
        </authorList>
    </citation>
    <scope>NUCLEOTIDE SEQUENCE [LARGE SCALE GENOMIC DNA]</scope>
</reference>
<accession>A0A6P6SDY0</accession>
<dbReference type="Pfam" id="PF00704">
    <property type="entry name" value="Glyco_hydro_18"/>
    <property type="match status" value="1"/>
</dbReference>
<dbReference type="InterPro" id="IPR050542">
    <property type="entry name" value="Glycosyl_Hydrlase18_Chitinase"/>
</dbReference>
<evidence type="ECO:0000256" key="10">
    <source>
        <dbReference type="ARBA" id="ARBA00023277"/>
    </source>
</evidence>
<dbReference type="PROSITE" id="PS51910">
    <property type="entry name" value="GH18_2"/>
    <property type="match status" value="1"/>
</dbReference>
<comment type="similarity">
    <text evidence="3">Belongs to the glycosyl hydrolase 18 family. Chitinase class II subfamily.</text>
</comment>
<dbReference type="InterPro" id="IPR001579">
    <property type="entry name" value="Glyco_hydro_18_chit_AS"/>
</dbReference>
<evidence type="ECO:0000256" key="14">
    <source>
        <dbReference type="RuleBase" id="RU000489"/>
    </source>
</evidence>
<comment type="catalytic activity">
    <reaction evidence="1">
        <text>Random endo-hydrolysis of N-acetyl-beta-D-glucosaminide (1-&gt;4)-beta-linkages in chitin and chitodextrins.</text>
        <dbReference type="EC" id="3.2.1.14"/>
    </reaction>
</comment>
<dbReference type="RefSeq" id="XP_027063994.1">
    <property type="nucleotide sequence ID" value="XM_027208193.2"/>
</dbReference>
<evidence type="ECO:0000256" key="11">
    <source>
        <dbReference type="ARBA" id="ARBA00023295"/>
    </source>
</evidence>
<keyword evidence="8" id="KW-0146">Chitin degradation</keyword>
<dbReference type="GO" id="GO:0000272">
    <property type="term" value="P:polysaccharide catabolic process"/>
    <property type="evidence" value="ECO:0007669"/>
    <property type="project" value="UniProtKB-KW"/>
</dbReference>
<evidence type="ECO:0000256" key="2">
    <source>
        <dbReference type="ARBA" id="ARBA00004613"/>
    </source>
</evidence>
<evidence type="ECO:0000256" key="12">
    <source>
        <dbReference type="ARBA" id="ARBA00023326"/>
    </source>
</evidence>
<evidence type="ECO:0000256" key="8">
    <source>
        <dbReference type="ARBA" id="ARBA00023024"/>
    </source>
</evidence>
<keyword evidence="15" id="KW-1133">Transmembrane helix</keyword>
<dbReference type="InterPro" id="IPR045321">
    <property type="entry name" value="Cts1-like"/>
</dbReference>
<evidence type="ECO:0000256" key="7">
    <source>
        <dbReference type="ARBA" id="ARBA00022801"/>
    </source>
</evidence>
<keyword evidence="11 14" id="KW-0326">Glycosidase</keyword>
<dbReference type="FunFam" id="3.20.20.80:FF:000015">
    <property type="entry name" value="Acidic endochitinase SE2"/>
    <property type="match status" value="1"/>
</dbReference>
<keyword evidence="7 14" id="KW-0378">Hydrolase</keyword>
<dbReference type="PANTHER" id="PTHR45708:SF22">
    <property type="entry name" value="ACIDIC ENDOCHITINASE"/>
    <property type="match status" value="1"/>
</dbReference>
<dbReference type="GO" id="GO:0008843">
    <property type="term" value="F:endochitinase activity"/>
    <property type="evidence" value="ECO:0007669"/>
    <property type="project" value="UniProtKB-EC"/>
</dbReference>
<protein>
    <recommendedName>
        <fullName evidence="4">chitinase</fullName>
        <ecNumber evidence="4">3.2.1.14</ecNumber>
    </recommendedName>
</protein>
<gene>
    <name evidence="18" type="primary">LOC113690342</name>
</gene>
<keyword evidence="9" id="KW-1015">Disulfide bond</keyword>
<sequence>MVNILRTIAVNLKSPIKGSIFGQPISPPNKSAKITEKKKKKMAACLRPLFLAIISLLMISSLTRSSEGAGIAVYWGQNGNEGSLEEACRSGYYDYVNIAFLVSFGSGQTPELNLAGHCIPSPCTFLSSQIEVCQSLGIKVLLSLGGGGAGAGRGPILASPEDARDVAAYLWNNYLGGQSDSRPLGAAVLDGIDFDIEYGSNLYWDDLARALSGYSTAERKVYLSAAPQCFFPDYYLDVAIRTGLFDFVWVQFYNNPPCQYGTSTGNADNLLNSWSNDWAPHPGVNKLFLGLPAAPEAAPSGGYIPPEVLINQILPVVQSYPKYGGVMLWSRFYDRNYSPAIRPYVNGDPLTYTTKSVKKSHAVA</sequence>
<dbReference type="PANTHER" id="PTHR45708">
    <property type="entry name" value="ENDOCHITINASE"/>
    <property type="match status" value="1"/>
</dbReference>
<dbReference type="Gene3D" id="3.20.20.80">
    <property type="entry name" value="Glycosidases"/>
    <property type="match status" value="1"/>
</dbReference>
<keyword evidence="15" id="KW-0812">Transmembrane</keyword>
<dbReference type="InterPro" id="IPR001223">
    <property type="entry name" value="Glyco_hydro18_cat"/>
</dbReference>
<dbReference type="PROSITE" id="PS01095">
    <property type="entry name" value="GH18_1"/>
    <property type="match status" value="1"/>
</dbReference>
<keyword evidence="10" id="KW-0119">Carbohydrate metabolism</keyword>
<dbReference type="InterPro" id="IPR017853">
    <property type="entry name" value="GH"/>
</dbReference>
<keyword evidence="15" id="KW-0472">Membrane</keyword>
<evidence type="ECO:0000256" key="5">
    <source>
        <dbReference type="ARBA" id="ARBA00022525"/>
    </source>
</evidence>
<evidence type="ECO:0000256" key="9">
    <source>
        <dbReference type="ARBA" id="ARBA00023157"/>
    </source>
</evidence>
<dbReference type="OrthoDB" id="1357668at2759"/>
<evidence type="ECO:0000256" key="15">
    <source>
        <dbReference type="SAM" id="Phobius"/>
    </source>
</evidence>
<reference evidence="18" key="2">
    <citation type="submission" date="2025-08" db="UniProtKB">
        <authorList>
            <consortium name="RefSeq"/>
        </authorList>
    </citation>
    <scope>IDENTIFICATION</scope>
    <source>
        <tissue evidence="18">Leaves</tissue>
    </source>
</reference>
<keyword evidence="12" id="KW-0624">Polysaccharide degradation</keyword>
<evidence type="ECO:0000256" key="1">
    <source>
        <dbReference type="ARBA" id="ARBA00000822"/>
    </source>
</evidence>
<organism evidence="17 18">
    <name type="scientific">Coffea arabica</name>
    <name type="common">Arabian coffee</name>
    <dbReference type="NCBI Taxonomy" id="13443"/>
    <lineage>
        <taxon>Eukaryota</taxon>
        <taxon>Viridiplantae</taxon>
        <taxon>Streptophyta</taxon>
        <taxon>Embryophyta</taxon>
        <taxon>Tracheophyta</taxon>
        <taxon>Spermatophyta</taxon>
        <taxon>Magnoliopsida</taxon>
        <taxon>eudicotyledons</taxon>
        <taxon>Gunneridae</taxon>
        <taxon>Pentapetalae</taxon>
        <taxon>asterids</taxon>
        <taxon>lamiids</taxon>
        <taxon>Gentianales</taxon>
        <taxon>Rubiaceae</taxon>
        <taxon>Ixoroideae</taxon>
        <taxon>Gardenieae complex</taxon>
        <taxon>Bertiereae - Coffeeae clade</taxon>
        <taxon>Coffeeae</taxon>
        <taxon>Coffea</taxon>
    </lineage>
</organism>
<evidence type="ECO:0000259" key="16">
    <source>
        <dbReference type="PROSITE" id="PS51910"/>
    </source>
</evidence>
<evidence type="ECO:0000256" key="3">
    <source>
        <dbReference type="ARBA" id="ARBA00009121"/>
    </source>
</evidence>
<dbReference type="GO" id="GO:0005576">
    <property type="term" value="C:extracellular region"/>
    <property type="evidence" value="ECO:0007669"/>
    <property type="project" value="UniProtKB-SubCell"/>
</dbReference>
<dbReference type="SUPFAM" id="SSF51445">
    <property type="entry name" value="(Trans)glycosidases"/>
    <property type="match status" value="1"/>
</dbReference>
<evidence type="ECO:0000313" key="17">
    <source>
        <dbReference type="Proteomes" id="UP001652660"/>
    </source>
</evidence>
<evidence type="ECO:0000256" key="4">
    <source>
        <dbReference type="ARBA" id="ARBA00012729"/>
    </source>
</evidence>
<dbReference type="GO" id="GO:0006032">
    <property type="term" value="P:chitin catabolic process"/>
    <property type="evidence" value="ECO:0007669"/>
    <property type="project" value="UniProtKB-KW"/>
</dbReference>
<dbReference type="AlphaFoldDB" id="A0A6P6SDY0"/>
<dbReference type="Proteomes" id="UP001652660">
    <property type="component" value="Chromosome 5c"/>
</dbReference>
<keyword evidence="6" id="KW-0732">Signal</keyword>
<keyword evidence="5" id="KW-0964">Secreted</keyword>
<dbReference type="CDD" id="cd02877">
    <property type="entry name" value="GH18_hevamine_XipI_class_III"/>
    <property type="match status" value="1"/>
</dbReference>
<proteinExistence type="inferred from homology"/>
<feature type="domain" description="GH18" evidence="16">
    <location>
        <begin position="69"/>
        <end position="348"/>
    </location>
</feature>
<evidence type="ECO:0000313" key="18">
    <source>
        <dbReference type="RefSeq" id="XP_027063994.1"/>
    </source>
</evidence>
<comment type="function">
    <text evidence="13">This protein functions as a defense against chitin containing fungal pathogens.</text>
</comment>
<evidence type="ECO:0000256" key="13">
    <source>
        <dbReference type="ARBA" id="ARBA00059418"/>
    </source>
</evidence>
<keyword evidence="17" id="KW-1185">Reference proteome</keyword>
<feature type="transmembrane region" description="Helical" evidence="15">
    <location>
        <begin position="44"/>
        <end position="62"/>
    </location>
</feature>
<dbReference type="EC" id="3.2.1.14" evidence="4"/>
<name>A0A6P6SDY0_COFAR</name>
<dbReference type="GeneID" id="113690342"/>
<evidence type="ECO:0000256" key="6">
    <source>
        <dbReference type="ARBA" id="ARBA00022729"/>
    </source>
</evidence>
<comment type="subcellular location">
    <subcellularLocation>
        <location evidence="2">Secreted</location>
    </subcellularLocation>
</comment>